<dbReference type="AlphaFoldDB" id="A0A1M5H4M4"/>
<dbReference type="RefSeq" id="WP_073046869.1">
    <property type="nucleotide sequence ID" value="NZ_FQUO01000018.1"/>
</dbReference>
<dbReference type="Proteomes" id="UP000184368">
    <property type="component" value="Unassembled WGS sequence"/>
</dbReference>
<evidence type="ECO:0000313" key="3">
    <source>
        <dbReference type="Proteomes" id="UP000184368"/>
    </source>
</evidence>
<dbReference type="EMBL" id="FQUO01000018">
    <property type="protein sequence ID" value="SHG10940.1"/>
    <property type="molecule type" value="Genomic_DNA"/>
</dbReference>
<evidence type="ECO:0000256" key="1">
    <source>
        <dbReference type="SAM" id="SignalP"/>
    </source>
</evidence>
<dbReference type="OrthoDB" id="568723at2"/>
<name>A0A1M5H4M4_9BACT</name>
<proteinExistence type="predicted"/>
<feature type="signal peptide" evidence="1">
    <location>
        <begin position="1"/>
        <end position="18"/>
    </location>
</feature>
<keyword evidence="3" id="KW-1185">Reference proteome</keyword>
<accession>A0A1M5H4M4</accession>
<gene>
    <name evidence="2" type="ORF">SAMN05444008_11831</name>
</gene>
<reference evidence="2 3" key="1">
    <citation type="submission" date="2016-11" db="EMBL/GenBank/DDBJ databases">
        <authorList>
            <person name="Jaros S."/>
            <person name="Januszkiewicz K."/>
            <person name="Wedrychowicz H."/>
        </authorList>
    </citation>
    <scope>NUCLEOTIDE SEQUENCE [LARGE SCALE GENOMIC DNA]</scope>
    <source>
        <strain evidence="2 3">DSM 26897</strain>
    </source>
</reference>
<protein>
    <submittedName>
        <fullName evidence="2">Uncharacterized protein</fullName>
    </submittedName>
</protein>
<feature type="chain" id="PRO_5012138232" evidence="1">
    <location>
        <begin position="19"/>
        <end position="343"/>
    </location>
</feature>
<evidence type="ECO:0000313" key="2">
    <source>
        <dbReference type="EMBL" id="SHG10940.1"/>
    </source>
</evidence>
<organism evidence="2 3">
    <name type="scientific">Cnuella takakiae</name>
    <dbReference type="NCBI Taxonomy" id="1302690"/>
    <lineage>
        <taxon>Bacteria</taxon>
        <taxon>Pseudomonadati</taxon>
        <taxon>Bacteroidota</taxon>
        <taxon>Chitinophagia</taxon>
        <taxon>Chitinophagales</taxon>
        <taxon>Chitinophagaceae</taxon>
        <taxon>Cnuella</taxon>
    </lineage>
</organism>
<keyword evidence="1" id="KW-0732">Signal</keyword>
<sequence length="343" mass="38470">MRNITLLLLCLWSSFAMAQTEGQEGKKNIFAKFKENKTVSGILESKKPITTNFKDDVSLDGILQPDFGQDKQYRNLHEMPQAPNGAYQLQPGYYELTNLSYCLKAGTHGPGQGDAYGLAILEGKMEDVVHAVIRRSQEVWRNKEKMDVTQVQDRDNRGNIVETAFRITQRDVQVLLWAIIAKADFQNMQGRTKVVATMLLTPQQLLKLNGGALKTAANFADDKNIVNKPGIIETVERAEASIRALYQNANATYEDFEKLAVLIGLANEPQPVNRGTWFKHKNGYYVSYYPESYSRTLTRVYVPENAGTVSFTATGTVATPSDARQRLAQTDISTTEYQQLGLR</sequence>